<proteinExistence type="predicted"/>
<dbReference type="Proteomes" id="UP000326198">
    <property type="component" value="Unassembled WGS sequence"/>
</dbReference>
<keyword evidence="4" id="KW-1185">Reference proteome</keyword>
<evidence type="ECO:0000313" key="4">
    <source>
        <dbReference type="Proteomes" id="UP000326198"/>
    </source>
</evidence>
<keyword evidence="2" id="KW-1133">Transmembrane helix</keyword>
<name>A0A5N7BJX5_9EURO</name>
<organism evidence="3 4">
    <name type="scientific">Aspergillus bertholletiae</name>
    <dbReference type="NCBI Taxonomy" id="1226010"/>
    <lineage>
        <taxon>Eukaryota</taxon>
        <taxon>Fungi</taxon>
        <taxon>Dikarya</taxon>
        <taxon>Ascomycota</taxon>
        <taxon>Pezizomycotina</taxon>
        <taxon>Eurotiomycetes</taxon>
        <taxon>Eurotiomycetidae</taxon>
        <taxon>Eurotiales</taxon>
        <taxon>Aspergillaceae</taxon>
        <taxon>Aspergillus</taxon>
        <taxon>Aspergillus subgen. Circumdati</taxon>
    </lineage>
</organism>
<keyword evidence="2" id="KW-0472">Membrane</keyword>
<reference evidence="3 4" key="1">
    <citation type="submission" date="2019-04" db="EMBL/GenBank/DDBJ databases">
        <title>Friends and foes A comparative genomics studyof 23 Aspergillus species from section Flavi.</title>
        <authorList>
            <consortium name="DOE Joint Genome Institute"/>
            <person name="Kjaerbolling I."/>
            <person name="Vesth T."/>
            <person name="Frisvad J.C."/>
            <person name="Nybo J.L."/>
            <person name="Theobald S."/>
            <person name="Kildgaard S."/>
            <person name="Isbrandt T."/>
            <person name="Kuo A."/>
            <person name="Sato A."/>
            <person name="Lyhne E.K."/>
            <person name="Kogle M.E."/>
            <person name="Wiebenga A."/>
            <person name="Kun R.S."/>
            <person name="Lubbers R.J."/>
            <person name="Makela M.R."/>
            <person name="Barry K."/>
            <person name="Chovatia M."/>
            <person name="Clum A."/>
            <person name="Daum C."/>
            <person name="Haridas S."/>
            <person name="He G."/>
            <person name="LaButti K."/>
            <person name="Lipzen A."/>
            <person name="Mondo S."/>
            <person name="Riley R."/>
            <person name="Salamov A."/>
            <person name="Simmons B.A."/>
            <person name="Magnuson J.K."/>
            <person name="Henrissat B."/>
            <person name="Mortensen U.H."/>
            <person name="Larsen T.O."/>
            <person name="Devries R.P."/>
            <person name="Grigoriev I.V."/>
            <person name="Machida M."/>
            <person name="Baker S.E."/>
            <person name="Andersen M.R."/>
        </authorList>
    </citation>
    <scope>NUCLEOTIDE SEQUENCE [LARGE SCALE GENOMIC DNA]</scope>
    <source>
        <strain evidence="3 4">IBT 29228</strain>
    </source>
</reference>
<evidence type="ECO:0000256" key="2">
    <source>
        <dbReference type="SAM" id="Phobius"/>
    </source>
</evidence>
<gene>
    <name evidence="3" type="ORF">BDV26DRAFT_37906</name>
</gene>
<protein>
    <submittedName>
        <fullName evidence="3">Uncharacterized protein</fullName>
    </submittedName>
</protein>
<feature type="transmembrane region" description="Helical" evidence="2">
    <location>
        <begin position="48"/>
        <end position="64"/>
    </location>
</feature>
<dbReference type="OrthoDB" id="10263824at2759"/>
<evidence type="ECO:0000313" key="3">
    <source>
        <dbReference type="EMBL" id="KAE8382070.1"/>
    </source>
</evidence>
<sequence>MAVWQSTNLRGIIRNNEEPSTQCQRPLTLDQHTPRPSDYVRSDFEERFAGYGVFVICFFYIVLTENQSSSFQPFDSRLRLSNDT</sequence>
<keyword evidence="2" id="KW-0812">Transmembrane</keyword>
<accession>A0A5N7BJX5</accession>
<dbReference type="EMBL" id="ML736165">
    <property type="protein sequence ID" value="KAE8382070.1"/>
    <property type="molecule type" value="Genomic_DNA"/>
</dbReference>
<evidence type="ECO:0000256" key="1">
    <source>
        <dbReference type="SAM" id="MobiDB-lite"/>
    </source>
</evidence>
<feature type="region of interest" description="Disordered" evidence="1">
    <location>
        <begin position="15"/>
        <end position="34"/>
    </location>
</feature>
<dbReference type="AlphaFoldDB" id="A0A5N7BJX5"/>